<feature type="domain" description="Gp5/Type VI secretion system Vgr protein OB-fold" evidence="4">
    <location>
        <begin position="390"/>
        <end position="455"/>
    </location>
</feature>
<dbReference type="SUPFAM" id="SSF69279">
    <property type="entry name" value="Phage tail proteins"/>
    <property type="match status" value="2"/>
</dbReference>
<dbReference type="NCBIfam" id="TIGR01646">
    <property type="entry name" value="vgr_GE"/>
    <property type="match status" value="1"/>
</dbReference>
<dbReference type="GO" id="GO:0005576">
    <property type="term" value="C:extracellular region"/>
    <property type="evidence" value="ECO:0007669"/>
    <property type="project" value="UniProtKB-SubCell"/>
</dbReference>
<dbReference type="RefSeq" id="WP_105737514.1">
    <property type="nucleotide sequence ID" value="NZ_PVBT01000009.1"/>
</dbReference>
<protein>
    <submittedName>
        <fullName evidence="6">Type VI secretion system tip protein VgrG</fullName>
    </submittedName>
</protein>
<dbReference type="NCBIfam" id="TIGR03361">
    <property type="entry name" value="VI_Rhs_Vgr"/>
    <property type="match status" value="1"/>
</dbReference>
<evidence type="ECO:0000256" key="2">
    <source>
        <dbReference type="ARBA" id="ARBA00005558"/>
    </source>
</evidence>
<evidence type="ECO:0000256" key="3">
    <source>
        <dbReference type="ARBA" id="ARBA00022525"/>
    </source>
</evidence>
<evidence type="ECO:0000259" key="5">
    <source>
        <dbReference type="Pfam" id="PF22178"/>
    </source>
</evidence>
<dbReference type="InterPro" id="IPR037026">
    <property type="entry name" value="Vgr_OB-fold_dom_sf"/>
</dbReference>
<dbReference type="Gene3D" id="3.55.50.10">
    <property type="entry name" value="Baseplate protein-like domains"/>
    <property type="match status" value="1"/>
</dbReference>
<evidence type="ECO:0000256" key="1">
    <source>
        <dbReference type="ARBA" id="ARBA00004613"/>
    </source>
</evidence>
<reference evidence="6 7" key="1">
    <citation type="submission" date="2018-02" db="EMBL/GenBank/DDBJ databases">
        <title>The draft genome of Phyllobacterium myrsinacearum DSM5892.</title>
        <authorList>
            <person name="Li L."/>
            <person name="Liu L."/>
            <person name="Zhang X."/>
            <person name="Wang T."/>
        </authorList>
    </citation>
    <scope>NUCLEOTIDE SEQUENCE [LARGE SCALE GENOMIC DNA]</scope>
    <source>
        <strain evidence="6 7">DSM 5892</strain>
    </source>
</reference>
<dbReference type="Gene3D" id="2.40.50.230">
    <property type="entry name" value="Gp5 N-terminal domain"/>
    <property type="match status" value="1"/>
</dbReference>
<dbReference type="Proteomes" id="UP000238563">
    <property type="component" value="Unassembled WGS sequence"/>
</dbReference>
<dbReference type="InterPro" id="IPR006531">
    <property type="entry name" value="Gp5/Vgr_OB"/>
</dbReference>
<dbReference type="Pfam" id="PF22178">
    <property type="entry name" value="Gp5_trimer_C"/>
    <property type="match status" value="1"/>
</dbReference>
<accession>A0A2S9JB00</accession>
<proteinExistence type="inferred from homology"/>
<evidence type="ECO:0000313" key="7">
    <source>
        <dbReference type="Proteomes" id="UP000238563"/>
    </source>
</evidence>
<organism evidence="6 7">
    <name type="scientific">Phyllobacterium myrsinacearum</name>
    <dbReference type="NCBI Taxonomy" id="28101"/>
    <lineage>
        <taxon>Bacteria</taxon>
        <taxon>Pseudomonadati</taxon>
        <taxon>Pseudomonadota</taxon>
        <taxon>Alphaproteobacteria</taxon>
        <taxon>Hyphomicrobiales</taxon>
        <taxon>Phyllobacteriaceae</taxon>
        <taxon>Phyllobacterium</taxon>
    </lineage>
</organism>
<keyword evidence="7" id="KW-1185">Reference proteome</keyword>
<dbReference type="InterPro" id="IPR054030">
    <property type="entry name" value="Gp5_Vgr_C"/>
</dbReference>
<dbReference type="InterPro" id="IPR050708">
    <property type="entry name" value="T6SS_VgrG/RHS"/>
</dbReference>
<dbReference type="Gene3D" id="2.30.110.50">
    <property type="match status" value="1"/>
</dbReference>
<evidence type="ECO:0000313" key="6">
    <source>
        <dbReference type="EMBL" id="PRD49872.1"/>
    </source>
</evidence>
<gene>
    <name evidence="6" type="ORF">C5750_23895</name>
</gene>
<sequence>MNIISDAGYIQATRILRIQSPLGPDVLLPERFEANEEISGLFEIALTVKSKKTDLKANDIVGKTLDIELETGEGQYRPWNGLVTELMEGPPVTRGLRAYRMVLRPQLWLLSQRSDCRIWLDKTSIDVLQMLLSEHGIKAAVTGGVINPPKPQHYSVQWNETDLAFLTRRLEEDGIFYWFEHVAGAHTLHVATHTFGYTEGPETNVRYAAGSTDRNHIGGLEKRYVFTPGKRTGADWNFETPKIVPKATSPSLVSLPKSGEYELYEYPARALNVADNEAASQRRMQAVEADHERVEGHSTVRTLAAGRRFKPYDVAHPDQAHEEFVVTRIVHTAIDPTYETNDGAADYSNSFHALPSRVPATPHRSTPRPRIDGTHIGLIAGPPGEEIHVDQYGRVKLWFPWDRRAQKDGSDTKWVEVVQSWGGGTWGARVNPRIGMQAICSHENGDPDRPYVIGLVANADNKVPYNLPAHKTKSSFRTNTHKGNGFNEMSFEDDNGQENFFLHAQKDMTSKVLNNQIHRVDANAMHSTGANHQLEVGANMNQQVGGGMNLVVGAVGGAAASLLGGGLSGLMAQSSGLLSQAMGIAMQAVQSAGGSAASKAAGAAQAVMGAAGVQNASQGSEEAQRMGGVAEQAGSYGASLGASTLAAIPTGFDDARGGVNGAKAPGLRAEGGKSMAGAGSKIAESLAGLIGSGVRNTTIGQMDNINIGAVSTEQVGAVKITTVGQVAMEKVGHTKKLTVGEEYTIEVGKSLIVMKKDGTIIIKGVKFHFEADGPYQMIGGVIDSN</sequence>
<dbReference type="PANTHER" id="PTHR32305">
    <property type="match status" value="1"/>
</dbReference>
<dbReference type="InterPro" id="IPR006533">
    <property type="entry name" value="T6SS_Vgr_RhsGE"/>
</dbReference>
<dbReference type="InterPro" id="IPR017847">
    <property type="entry name" value="T6SS_RhsGE_Vgr_subset"/>
</dbReference>
<dbReference type="Pfam" id="PF05954">
    <property type="entry name" value="Phage_GPD"/>
    <property type="match status" value="1"/>
</dbReference>
<dbReference type="SUPFAM" id="SSF69349">
    <property type="entry name" value="Phage fibre proteins"/>
    <property type="match status" value="1"/>
</dbReference>
<feature type="domain" description="Gp5/Type VI secretion system Vgr C-terminal trimerisation" evidence="5">
    <location>
        <begin position="474"/>
        <end position="553"/>
    </location>
</feature>
<comment type="caution">
    <text evidence="6">The sequence shown here is derived from an EMBL/GenBank/DDBJ whole genome shotgun (WGS) entry which is preliminary data.</text>
</comment>
<keyword evidence="3" id="KW-0964">Secreted</keyword>
<dbReference type="EMBL" id="PVBT01000009">
    <property type="protein sequence ID" value="PRD49872.1"/>
    <property type="molecule type" value="Genomic_DNA"/>
</dbReference>
<dbReference type="AlphaFoldDB" id="A0A2S9JB00"/>
<dbReference type="PANTHER" id="PTHR32305:SF15">
    <property type="entry name" value="PROTEIN RHSA-RELATED"/>
    <property type="match status" value="1"/>
</dbReference>
<name>A0A2S9JB00_9HYPH</name>
<comment type="similarity">
    <text evidence="2">Belongs to the VgrG protein family.</text>
</comment>
<dbReference type="Pfam" id="PF04717">
    <property type="entry name" value="Phage_base_V"/>
    <property type="match status" value="1"/>
</dbReference>
<dbReference type="SUPFAM" id="SSF69255">
    <property type="entry name" value="gp5 N-terminal domain-like"/>
    <property type="match status" value="1"/>
</dbReference>
<comment type="subcellular location">
    <subcellularLocation>
        <location evidence="1">Secreted</location>
    </subcellularLocation>
</comment>
<dbReference type="Gene3D" id="4.10.220.110">
    <property type="match status" value="1"/>
</dbReference>
<evidence type="ECO:0000259" key="4">
    <source>
        <dbReference type="Pfam" id="PF04717"/>
    </source>
</evidence>
<dbReference type="OrthoDB" id="9762420at2"/>